<evidence type="ECO:0000256" key="2">
    <source>
        <dbReference type="SAM" id="MobiDB-lite"/>
    </source>
</evidence>
<dbReference type="SUPFAM" id="SSF57701">
    <property type="entry name" value="Zn2/Cys6 DNA-binding domain"/>
    <property type="match status" value="1"/>
</dbReference>
<dbReference type="InterPro" id="IPR001138">
    <property type="entry name" value="Zn2Cys6_DnaBD"/>
</dbReference>
<dbReference type="GO" id="GO:0000981">
    <property type="term" value="F:DNA-binding transcription factor activity, RNA polymerase II-specific"/>
    <property type="evidence" value="ECO:0007669"/>
    <property type="project" value="InterPro"/>
</dbReference>
<dbReference type="InterPro" id="IPR036864">
    <property type="entry name" value="Zn2-C6_fun-type_DNA-bd_sf"/>
</dbReference>
<keyword evidence="1" id="KW-0539">Nucleus</keyword>
<feature type="region of interest" description="Disordered" evidence="2">
    <location>
        <begin position="54"/>
        <end position="121"/>
    </location>
</feature>
<protein>
    <recommendedName>
        <fullName evidence="3">Zn(2)-C6 fungal-type domain-containing protein</fullName>
    </recommendedName>
</protein>
<feature type="compositionally biased region" description="Low complexity" evidence="2">
    <location>
        <begin position="83"/>
        <end position="97"/>
    </location>
</feature>
<reference evidence="4" key="1">
    <citation type="submission" date="2022-10" db="EMBL/GenBank/DDBJ databases">
        <title>Determination and structural analysis of whole genome sequence of Sarocladium strictum F4-1.</title>
        <authorList>
            <person name="Hu L."/>
            <person name="Jiang Y."/>
        </authorList>
    </citation>
    <scope>NUCLEOTIDE SEQUENCE</scope>
    <source>
        <strain evidence="4">F4-1</strain>
    </source>
</reference>
<feature type="compositionally biased region" description="Basic residues" evidence="2">
    <location>
        <begin position="61"/>
        <end position="71"/>
    </location>
</feature>
<dbReference type="Gene3D" id="4.10.240.10">
    <property type="entry name" value="Zn(2)-C6 fungal-type DNA-binding domain"/>
    <property type="match status" value="1"/>
</dbReference>
<comment type="caution">
    <text evidence="4">The sequence shown here is derived from an EMBL/GenBank/DDBJ whole genome shotgun (WGS) entry which is preliminary data.</text>
</comment>
<dbReference type="InterPro" id="IPR053175">
    <property type="entry name" value="DHMBA_Reg_Transcription_Factor"/>
</dbReference>
<dbReference type="Pfam" id="PF11951">
    <property type="entry name" value="Fungal_trans_2"/>
    <property type="match status" value="1"/>
</dbReference>
<sequence>MPNVGRPSRDCHLCRARRVKCDLGRPGCQRCAKYGKECPGYRDQQELVFRTVTPTTAGATKQKKQQQRKRQQGFADIEKERISSSSSTPSSSSSSGSDTVEYTIQRSSPKSPYDPRDPQQNPFAWAIAPSLAQHWTAQSVPMVLSIYSSLDFLQDVLRENSFDGPLVWAAHLFSRTYVTNLYQPTASSNESAIESAQEIGTYMGKTLSAVATALQTPDGALRDDIISAVWMLCNYEIIVGSIGRMETESPWHTHAAGLYGMLKIRGKEALHTERGRRVFWPTFSLVQLDAILSNHESPPETDEWLEILKPYSVGFMGYHIAIFQKKVSRFQARASEIILQGDTALASAEYSSLFKELTEAENELGEFASSLERHSHHSDDFMMVMHLAAIVKAYNILLLLTNFTTHDETNPTPFDTLYKRRDYCLVRVRDAAWKILAATPDLIADLIRKQYNVFDALFQALKLVWPLTAVRLMPSTLPQQKAQAAQGLLIIGRQLGIKQATRSYSMVDAIPQEARFPRKPPAGFLVDLEIENDMCTGYLDGELREPSLEELIGNVTPPKVPPEGVEFFMI</sequence>
<name>A0AA39GRM1_SARSR</name>
<dbReference type="CDD" id="cd00067">
    <property type="entry name" value="GAL4"/>
    <property type="match status" value="1"/>
</dbReference>
<dbReference type="Pfam" id="PF00172">
    <property type="entry name" value="Zn_clus"/>
    <property type="match status" value="1"/>
</dbReference>
<dbReference type="PROSITE" id="PS50048">
    <property type="entry name" value="ZN2_CY6_FUNGAL_2"/>
    <property type="match status" value="1"/>
</dbReference>
<dbReference type="PANTHER" id="PTHR38791">
    <property type="entry name" value="ZN(II)2CYS6 TRANSCRIPTION FACTOR (EUROFUNG)-RELATED-RELATED"/>
    <property type="match status" value="1"/>
</dbReference>
<evidence type="ECO:0000259" key="3">
    <source>
        <dbReference type="PROSITE" id="PS50048"/>
    </source>
</evidence>
<dbReference type="GO" id="GO:0008270">
    <property type="term" value="F:zinc ion binding"/>
    <property type="evidence" value="ECO:0007669"/>
    <property type="project" value="InterPro"/>
</dbReference>
<keyword evidence="5" id="KW-1185">Reference proteome</keyword>
<gene>
    <name evidence="4" type="ORF">NLU13_1791</name>
</gene>
<organism evidence="4 5">
    <name type="scientific">Sarocladium strictum</name>
    <name type="common">Black bundle disease fungus</name>
    <name type="synonym">Acremonium strictum</name>
    <dbReference type="NCBI Taxonomy" id="5046"/>
    <lineage>
        <taxon>Eukaryota</taxon>
        <taxon>Fungi</taxon>
        <taxon>Dikarya</taxon>
        <taxon>Ascomycota</taxon>
        <taxon>Pezizomycotina</taxon>
        <taxon>Sordariomycetes</taxon>
        <taxon>Hypocreomycetidae</taxon>
        <taxon>Hypocreales</taxon>
        <taxon>Sarocladiaceae</taxon>
        <taxon>Sarocladium</taxon>
    </lineage>
</organism>
<evidence type="ECO:0000256" key="1">
    <source>
        <dbReference type="ARBA" id="ARBA00023242"/>
    </source>
</evidence>
<accession>A0AA39GRM1</accession>
<dbReference type="AlphaFoldDB" id="A0AA39GRM1"/>
<evidence type="ECO:0000313" key="4">
    <source>
        <dbReference type="EMBL" id="KAK0392295.1"/>
    </source>
</evidence>
<dbReference type="InterPro" id="IPR021858">
    <property type="entry name" value="Fun_TF"/>
</dbReference>
<evidence type="ECO:0000313" key="5">
    <source>
        <dbReference type="Proteomes" id="UP001175261"/>
    </source>
</evidence>
<feature type="domain" description="Zn(2)-C6 fungal-type" evidence="3">
    <location>
        <begin position="10"/>
        <end position="38"/>
    </location>
</feature>
<dbReference type="SMART" id="SM00066">
    <property type="entry name" value="GAL4"/>
    <property type="match status" value="1"/>
</dbReference>
<dbReference type="Proteomes" id="UP001175261">
    <property type="component" value="Unassembled WGS sequence"/>
</dbReference>
<feature type="compositionally biased region" description="Polar residues" evidence="2">
    <location>
        <begin position="98"/>
        <end position="110"/>
    </location>
</feature>
<proteinExistence type="predicted"/>
<dbReference type="EMBL" id="JAPDFR010000001">
    <property type="protein sequence ID" value="KAK0392295.1"/>
    <property type="molecule type" value="Genomic_DNA"/>
</dbReference>